<comment type="caution">
    <text evidence="2">The sequence shown here is derived from an EMBL/GenBank/DDBJ whole genome shotgun (WGS) entry which is preliminary data.</text>
</comment>
<sequence>MLYQNKKQETTEIDFSSRADMQESIAKPGKNVTKQPSLKPSSRIEETLAPEWSPGGGGGQQQLSVVTTVWGVTTSTQSGGGLGAVAPIGGGPLDVPGYQQQGQQGQQQQQPPHSTQTPHHHQQTHHLHQQQTPIKQAHYPSAPYRHNSPG</sequence>
<evidence type="ECO:0000313" key="3">
    <source>
        <dbReference type="Proteomes" id="UP001558652"/>
    </source>
</evidence>
<protein>
    <submittedName>
        <fullName evidence="2">Uncharacterized protein</fullName>
    </submittedName>
</protein>
<dbReference type="AlphaFoldDB" id="A0ABD0XYM5"/>
<keyword evidence="3" id="KW-1185">Reference proteome</keyword>
<evidence type="ECO:0000256" key="1">
    <source>
        <dbReference type="SAM" id="MobiDB-lite"/>
    </source>
</evidence>
<name>A0ABD0XYM5_9HEMI</name>
<reference evidence="2 3" key="1">
    <citation type="submission" date="2024-07" db="EMBL/GenBank/DDBJ databases">
        <title>Chromosome-level genome assembly of the water stick insect Ranatra chinensis (Heteroptera: Nepidae).</title>
        <authorList>
            <person name="Liu X."/>
        </authorList>
    </citation>
    <scope>NUCLEOTIDE SEQUENCE [LARGE SCALE GENOMIC DNA]</scope>
    <source>
        <strain evidence="2">Cailab_2021Rc</strain>
        <tissue evidence="2">Muscle</tissue>
    </source>
</reference>
<accession>A0ABD0XYM5</accession>
<feature type="region of interest" description="Disordered" evidence="1">
    <location>
        <begin position="1"/>
        <end position="150"/>
    </location>
</feature>
<feature type="compositionally biased region" description="Basic residues" evidence="1">
    <location>
        <begin position="118"/>
        <end position="128"/>
    </location>
</feature>
<dbReference type="Proteomes" id="UP001558652">
    <property type="component" value="Unassembled WGS sequence"/>
</dbReference>
<feature type="compositionally biased region" description="Low complexity" evidence="1">
    <location>
        <begin position="99"/>
        <end position="117"/>
    </location>
</feature>
<feature type="compositionally biased region" description="Low complexity" evidence="1">
    <location>
        <begin position="61"/>
        <end position="77"/>
    </location>
</feature>
<feature type="compositionally biased region" description="Basic and acidic residues" evidence="1">
    <location>
        <begin position="1"/>
        <end position="21"/>
    </location>
</feature>
<feature type="compositionally biased region" description="Gly residues" evidence="1">
    <location>
        <begin position="78"/>
        <end position="92"/>
    </location>
</feature>
<organism evidence="2 3">
    <name type="scientific">Ranatra chinensis</name>
    <dbReference type="NCBI Taxonomy" id="642074"/>
    <lineage>
        <taxon>Eukaryota</taxon>
        <taxon>Metazoa</taxon>
        <taxon>Ecdysozoa</taxon>
        <taxon>Arthropoda</taxon>
        <taxon>Hexapoda</taxon>
        <taxon>Insecta</taxon>
        <taxon>Pterygota</taxon>
        <taxon>Neoptera</taxon>
        <taxon>Paraneoptera</taxon>
        <taxon>Hemiptera</taxon>
        <taxon>Heteroptera</taxon>
        <taxon>Panheteroptera</taxon>
        <taxon>Nepomorpha</taxon>
        <taxon>Nepidae</taxon>
        <taxon>Ranatrinae</taxon>
        <taxon>Ranatra</taxon>
    </lineage>
</organism>
<gene>
    <name evidence="2" type="ORF">AAG570_006030</name>
</gene>
<evidence type="ECO:0000313" key="2">
    <source>
        <dbReference type="EMBL" id="KAL1115740.1"/>
    </source>
</evidence>
<proteinExistence type="predicted"/>
<dbReference type="EMBL" id="JBFDAA010000019">
    <property type="protein sequence ID" value="KAL1115740.1"/>
    <property type="molecule type" value="Genomic_DNA"/>
</dbReference>